<dbReference type="AlphaFoldDB" id="A0AAN9EHF8"/>
<organism evidence="2 3">
    <name type="scientific">Crotalaria pallida</name>
    <name type="common">Smooth rattlebox</name>
    <name type="synonym">Crotalaria striata</name>
    <dbReference type="NCBI Taxonomy" id="3830"/>
    <lineage>
        <taxon>Eukaryota</taxon>
        <taxon>Viridiplantae</taxon>
        <taxon>Streptophyta</taxon>
        <taxon>Embryophyta</taxon>
        <taxon>Tracheophyta</taxon>
        <taxon>Spermatophyta</taxon>
        <taxon>Magnoliopsida</taxon>
        <taxon>eudicotyledons</taxon>
        <taxon>Gunneridae</taxon>
        <taxon>Pentapetalae</taxon>
        <taxon>rosids</taxon>
        <taxon>fabids</taxon>
        <taxon>Fabales</taxon>
        <taxon>Fabaceae</taxon>
        <taxon>Papilionoideae</taxon>
        <taxon>50 kb inversion clade</taxon>
        <taxon>genistoids sensu lato</taxon>
        <taxon>core genistoids</taxon>
        <taxon>Crotalarieae</taxon>
        <taxon>Crotalaria</taxon>
    </lineage>
</organism>
<evidence type="ECO:0000313" key="2">
    <source>
        <dbReference type="EMBL" id="KAK7257612.1"/>
    </source>
</evidence>
<sequence>MKLFWSFNLKLFWMKSIEIYIILLLVIQAGLVLLYAPLKIYPSSSSFWHFCFLQQYCPSFLPHHCDPLLSSQHLNLKNPDKSFVSKFKITDHFSIG</sequence>
<evidence type="ECO:0000313" key="3">
    <source>
        <dbReference type="Proteomes" id="UP001372338"/>
    </source>
</evidence>
<dbReference type="EMBL" id="JAYWIO010000006">
    <property type="protein sequence ID" value="KAK7257612.1"/>
    <property type="molecule type" value="Genomic_DNA"/>
</dbReference>
<reference evidence="2 3" key="1">
    <citation type="submission" date="2024-01" db="EMBL/GenBank/DDBJ databases">
        <title>The genomes of 5 underutilized Papilionoideae crops provide insights into root nodulation and disease resistanc.</title>
        <authorList>
            <person name="Yuan L."/>
        </authorList>
    </citation>
    <scope>NUCLEOTIDE SEQUENCE [LARGE SCALE GENOMIC DNA]</scope>
    <source>
        <strain evidence="2">ZHUSHIDOU_FW_LH</strain>
        <tissue evidence="2">Leaf</tissue>
    </source>
</reference>
<accession>A0AAN9EHF8</accession>
<keyword evidence="1" id="KW-0812">Transmembrane</keyword>
<gene>
    <name evidence="2" type="ORF">RIF29_31697</name>
</gene>
<dbReference type="Proteomes" id="UP001372338">
    <property type="component" value="Unassembled WGS sequence"/>
</dbReference>
<name>A0AAN9EHF8_CROPI</name>
<protein>
    <submittedName>
        <fullName evidence="2">Uncharacterized protein</fullName>
    </submittedName>
</protein>
<keyword evidence="3" id="KW-1185">Reference proteome</keyword>
<comment type="caution">
    <text evidence="2">The sequence shown here is derived from an EMBL/GenBank/DDBJ whole genome shotgun (WGS) entry which is preliminary data.</text>
</comment>
<evidence type="ECO:0000256" key="1">
    <source>
        <dbReference type="SAM" id="Phobius"/>
    </source>
</evidence>
<proteinExistence type="predicted"/>
<keyword evidence="1" id="KW-1133">Transmembrane helix</keyword>
<keyword evidence="1" id="KW-0472">Membrane</keyword>
<feature type="transmembrane region" description="Helical" evidence="1">
    <location>
        <begin position="20"/>
        <end position="38"/>
    </location>
</feature>